<comment type="caution">
    <text evidence="1">The sequence shown here is derived from an EMBL/GenBank/DDBJ whole genome shotgun (WGS) entry which is preliminary data.</text>
</comment>
<proteinExistence type="predicted"/>
<evidence type="ECO:0000313" key="2">
    <source>
        <dbReference type="Proteomes" id="UP001249851"/>
    </source>
</evidence>
<dbReference type="Proteomes" id="UP001249851">
    <property type="component" value="Unassembled WGS sequence"/>
</dbReference>
<evidence type="ECO:0000313" key="1">
    <source>
        <dbReference type="EMBL" id="KAK2567435.1"/>
    </source>
</evidence>
<organism evidence="1 2">
    <name type="scientific">Acropora cervicornis</name>
    <name type="common">Staghorn coral</name>
    <dbReference type="NCBI Taxonomy" id="6130"/>
    <lineage>
        <taxon>Eukaryota</taxon>
        <taxon>Metazoa</taxon>
        <taxon>Cnidaria</taxon>
        <taxon>Anthozoa</taxon>
        <taxon>Hexacorallia</taxon>
        <taxon>Scleractinia</taxon>
        <taxon>Astrocoeniina</taxon>
        <taxon>Acroporidae</taxon>
        <taxon>Acropora</taxon>
    </lineage>
</organism>
<dbReference type="AlphaFoldDB" id="A0AAD9QU52"/>
<name>A0AAD9QU52_ACRCE</name>
<gene>
    <name evidence="1" type="ORF">P5673_008250</name>
</gene>
<reference evidence="1" key="2">
    <citation type="journal article" date="2023" name="Science">
        <title>Genomic signatures of disease resistance in endangered staghorn corals.</title>
        <authorList>
            <person name="Vollmer S.V."/>
            <person name="Selwyn J.D."/>
            <person name="Despard B.A."/>
            <person name="Roesel C.L."/>
        </authorList>
    </citation>
    <scope>NUCLEOTIDE SEQUENCE</scope>
    <source>
        <strain evidence="1">K2</strain>
    </source>
</reference>
<dbReference type="EMBL" id="JARQWQ010000014">
    <property type="protein sequence ID" value="KAK2567435.1"/>
    <property type="molecule type" value="Genomic_DNA"/>
</dbReference>
<keyword evidence="2" id="KW-1185">Reference proteome</keyword>
<accession>A0AAD9QU52</accession>
<sequence>MERSRTRKKAKTQLVSLKMVLQVLRGKLNISVRRRGSVVELHNLSRICGDHGSHEITFRSYPFLLAKRYTSVCKVSVTSRNISSLVEEWYASQPSAWRALPRLS</sequence>
<reference evidence="1" key="1">
    <citation type="journal article" date="2023" name="G3 (Bethesda)">
        <title>Whole genome assembly and annotation of the endangered Caribbean coral Acropora cervicornis.</title>
        <authorList>
            <person name="Selwyn J.D."/>
            <person name="Vollmer S.V."/>
        </authorList>
    </citation>
    <scope>NUCLEOTIDE SEQUENCE</scope>
    <source>
        <strain evidence="1">K2</strain>
    </source>
</reference>
<protein>
    <submittedName>
        <fullName evidence="1">Uncharacterized protein</fullName>
    </submittedName>
</protein>